<accession>A0ABX7AVX0</accession>
<sequence>MNINQKAIELLEKNEYEDALKLFQKAVDESRTVQSLTNLAWIYCYEEYKDTIAEVLLEEVINMKPSSYFPYNLLGEIYIRQKKWEYAKEILVTSISIHPTKTAYNNLAVANYHLGNLEDASKYFLFASENSDYAMYCHVKCLIELGKLNEAKIKVDKFSKDDDEFVGEVDVANLYVELGFYKEAIEWFVKGWDIYWKQPNWISRYVYALLKLNNSTHAHDILNEVIKQKIEEIKEAYEEECDEDWSEIDKQANIKECLDEKKEYERMFERISSGYIPTREFDPSIQTACYLFGCTRHNHAEYQE</sequence>
<keyword evidence="2" id="KW-1185">Reference proteome</keyword>
<dbReference type="Proteomes" id="UP000596049">
    <property type="component" value="Chromosome"/>
</dbReference>
<organism evidence="1 2">
    <name type="scientific">Lysinibacillus agricola</name>
    <dbReference type="NCBI Taxonomy" id="2590012"/>
    <lineage>
        <taxon>Bacteria</taxon>
        <taxon>Bacillati</taxon>
        <taxon>Bacillota</taxon>
        <taxon>Bacilli</taxon>
        <taxon>Bacillales</taxon>
        <taxon>Bacillaceae</taxon>
        <taxon>Lysinibacillus</taxon>
    </lineage>
</organism>
<dbReference type="EMBL" id="CP067341">
    <property type="protein sequence ID" value="QQP13964.1"/>
    <property type="molecule type" value="Genomic_DNA"/>
</dbReference>
<dbReference type="SUPFAM" id="SSF48452">
    <property type="entry name" value="TPR-like"/>
    <property type="match status" value="2"/>
</dbReference>
<dbReference type="RefSeq" id="WP_053594550.1">
    <property type="nucleotide sequence ID" value="NZ_CP067341.1"/>
</dbReference>
<reference evidence="1 2" key="1">
    <citation type="submission" date="2020-01" db="EMBL/GenBank/DDBJ databases">
        <authorList>
            <person name="Liu G."/>
            <person name="Liu B."/>
        </authorList>
    </citation>
    <scope>NUCLEOTIDE SEQUENCE [LARGE SCALE GENOMIC DNA]</scope>
    <source>
        <strain evidence="1 2">FJAT-51161</strain>
    </source>
</reference>
<dbReference type="Pfam" id="PF13374">
    <property type="entry name" value="TPR_10"/>
    <property type="match status" value="1"/>
</dbReference>
<proteinExistence type="predicted"/>
<protein>
    <recommendedName>
        <fullName evidence="3">TPR repeat-containing protein</fullName>
    </recommendedName>
</protein>
<dbReference type="InterPro" id="IPR015374">
    <property type="entry name" value="ChAPs"/>
</dbReference>
<dbReference type="InterPro" id="IPR011990">
    <property type="entry name" value="TPR-like_helical_dom_sf"/>
</dbReference>
<name>A0ABX7AVX0_9BACI</name>
<evidence type="ECO:0000313" key="1">
    <source>
        <dbReference type="EMBL" id="QQP13964.1"/>
    </source>
</evidence>
<dbReference type="Pfam" id="PF09295">
    <property type="entry name" value="ChAPs"/>
    <property type="match status" value="1"/>
</dbReference>
<evidence type="ECO:0008006" key="3">
    <source>
        <dbReference type="Google" id="ProtNLM"/>
    </source>
</evidence>
<evidence type="ECO:0000313" key="2">
    <source>
        <dbReference type="Proteomes" id="UP000596049"/>
    </source>
</evidence>
<dbReference type="Gene3D" id="1.25.40.10">
    <property type="entry name" value="Tetratricopeptide repeat domain"/>
    <property type="match status" value="1"/>
</dbReference>
<gene>
    <name evidence="1" type="ORF">FJQ98_08010</name>
</gene>